<dbReference type="InterPro" id="IPR021428">
    <property type="entry name" value="DUF3078"/>
</dbReference>
<dbReference type="RefSeq" id="WP_038332080.1">
    <property type="nucleotide sequence ID" value="NZ_JSYQ01000004.1"/>
</dbReference>
<feature type="signal peptide" evidence="1">
    <location>
        <begin position="1"/>
        <end position="18"/>
    </location>
</feature>
<dbReference type="STRING" id="343874.GCA_000805695_02626"/>
<evidence type="ECO:0000313" key="2">
    <source>
        <dbReference type="EMBL" id="STD59407.1"/>
    </source>
</evidence>
<feature type="chain" id="PRO_5016656078" evidence="1">
    <location>
        <begin position="19"/>
        <end position="366"/>
    </location>
</feature>
<keyword evidence="1" id="KW-0732">Signal</keyword>
<evidence type="ECO:0000313" key="3">
    <source>
        <dbReference type="Proteomes" id="UP000254737"/>
    </source>
</evidence>
<gene>
    <name evidence="2" type="ORF">NCTC13456_03058</name>
</gene>
<sequence>MRLIFSIIFLVLSLFSSAQFLDTSGNLIIDGRKYLKSKVDTTGRKSGWEIYGANTLTVNQNTFSNWMAGGENSVSLNAKTDYEFNFRKKKHFWDNRFIFEYGFLDNKTNGTRKTADNLNITTSYGYLIKEKWYLTSSLNIRSQFSAGFNYGTTPKTKLSNLFAPAYVTIGVGANYTPNSNFSVSFQPLTSRTTIVADKDLQKKGTYGLRNDGDTFLFEVGAYLGGRYKVKLFDNVTYDNNIGIFSNYSNKFYNLDIVYAGLLDMKINNFMSTQLTINLIYDEDQVAQTQFKQALGIGLTYKIDSTKKKDKKKRRKKEILPYFDTSGISPVKLPRIKLEKQNYDQVFDKNTIDEKSTYIKSESIFLE</sequence>
<proteinExistence type="predicted"/>
<dbReference type="AlphaFoldDB" id="A0A376GM19"/>
<dbReference type="Proteomes" id="UP000254737">
    <property type="component" value="Unassembled WGS sequence"/>
</dbReference>
<evidence type="ECO:0000256" key="1">
    <source>
        <dbReference type="SAM" id="SignalP"/>
    </source>
</evidence>
<name>A0A376GM19_9FLAO</name>
<accession>A0A376GM19</accession>
<organism evidence="2 3">
    <name type="scientific">Empedobacter falsenii</name>
    <dbReference type="NCBI Taxonomy" id="343874"/>
    <lineage>
        <taxon>Bacteria</taxon>
        <taxon>Pseudomonadati</taxon>
        <taxon>Bacteroidota</taxon>
        <taxon>Flavobacteriia</taxon>
        <taxon>Flavobacteriales</taxon>
        <taxon>Weeksellaceae</taxon>
        <taxon>Empedobacter</taxon>
    </lineage>
</organism>
<protein>
    <submittedName>
        <fullName evidence="2">Protein of uncharacterized function (DUF3078)</fullName>
    </submittedName>
</protein>
<dbReference type="EMBL" id="UFXS01000001">
    <property type="protein sequence ID" value="STD59407.1"/>
    <property type="molecule type" value="Genomic_DNA"/>
</dbReference>
<reference evidence="2 3" key="1">
    <citation type="submission" date="2018-06" db="EMBL/GenBank/DDBJ databases">
        <authorList>
            <consortium name="Pathogen Informatics"/>
            <person name="Doyle S."/>
        </authorList>
    </citation>
    <scope>NUCLEOTIDE SEQUENCE [LARGE SCALE GENOMIC DNA]</scope>
    <source>
        <strain evidence="2 3">NCTC13456</strain>
    </source>
</reference>
<dbReference type="OrthoDB" id="1495718at2"/>
<dbReference type="Pfam" id="PF11276">
    <property type="entry name" value="DUF3078"/>
    <property type="match status" value="1"/>
</dbReference>